<protein>
    <recommendedName>
        <fullName evidence="4">Phage portal protein</fullName>
    </recommendedName>
</protein>
<evidence type="ECO:0000256" key="1">
    <source>
        <dbReference type="SAM" id="MobiDB-lite"/>
    </source>
</evidence>
<dbReference type="GeneID" id="65071825"/>
<feature type="compositionally biased region" description="Basic and acidic residues" evidence="1">
    <location>
        <begin position="310"/>
        <end position="319"/>
    </location>
</feature>
<evidence type="ECO:0008006" key="4">
    <source>
        <dbReference type="Google" id="ProtNLM"/>
    </source>
</evidence>
<name>A0A481W747_9CAUD</name>
<dbReference type="Proteomes" id="UP000292160">
    <property type="component" value="Segment"/>
</dbReference>
<keyword evidence="3" id="KW-1185">Reference proteome</keyword>
<dbReference type="RefSeq" id="YP_010082817.1">
    <property type="nucleotide sequence ID" value="NC_055035.1"/>
</dbReference>
<reference evidence="2 3" key="1">
    <citation type="submission" date="2019-02" db="EMBL/GenBank/DDBJ databases">
        <title>Genomic, morphological and functional characterisation of novel bacteriophage Fnu1 capable of disrupt Fusobacterium nucleatum biofilm.</title>
        <authorList>
            <person name="Kabwe M."/>
            <person name="Brown T.L."/>
            <person name="Dashper S."/>
            <person name="Speirs L."/>
            <person name="Ku H."/>
            <person name="Petrovski S."/>
            <person name="Chan H.T."/>
            <person name="Lock P."/>
            <person name="Tucci J."/>
        </authorList>
    </citation>
    <scope>NUCLEOTIDE SEQUENCE [LARGE SCALE GENOMIC DNA]</scope>
</reference>
<sequence length="515" mass="59346">MSIYRPYDPNVWEDRQDVIKIIKEMRNGKSYDHFKNKFFDPNKQRNYDSISDDNKKRLYVTKDAIEEVISKLVAFCPILELDAQIDNNKLTILKPILKSINWTSLNTTIYDILESKGDCFLYYYFEEIEDIKSKAKAYVPCVTVIPTEEISDIILDKFGRPTTYVWQTTKYDKYFDFASKRVIEDNKQDVIIVFERGQVTMLSTDGSKKSGTALVKDKKGEISILGKTEYPEILSDLFSIIHIKSNDIANCPFSRIPADKYIDDSLRLDQIESDIRGSNRIIGFPKIYVIDGTLTAGSMNIGGYAEIKSDREDTSDTEKQNAFNTGLNTSKPNQAQVKDIQISNDLRSMFNERNDVYDSLHEKAGLTPPSLNIRLSSSDSSKVYQQINRRMEQKIWIYVQNIINGFKPFFESILKLNNMYNEETDVDLSFKMPTAILRDSAYDRALTNSLMLKSGEISLQQLWREQGRSEEEIKQLTKEINDELMLGNSDVQIVKANQLKNGSEINQQKIDIKKE</sequence>
<proteinExistence type="predicted"/>
<dbReference type="KEGG" id="vg:65071825"/>
<dbReference type="EMBL" id="MK554696">
    <property type="protein sequence ID" value="QBJ04062.1"/>
    <property type="molecule type" value="Genomic_DNA"/>
</dbReference>
<evidence type="ECO:0000313" key="2">
    <source>
        <dbReference type="EMBL" id="QBJ04062.1"/>
    </source>
</evidence>
<evidence type="ECO:0000313" key="3">
    <source>
        <dbReference type="Proteomes" id="UP000292160"/>
    </source>
</evidence>
<feature type="compositionally biased region" description="Polar residues" evidence="1">
    <location>
        <begin position="320"/>
        <end position="330"/>
    </location>
</feature>
<organism evidence="2 3">
    <name type="scientific">Fusobacterium phage Fnu1</name>
    <dbReference type="NCBI Taxonomy" id="2530024"/>
    <lineage>
        <taxon>Viruses</taxon>
        <taxon>Duplodnaviria</taxon>
        <taxon>Heunggongvirae</taxon>
        <taxon>Uroviricota</taxon>
        <taxon>Caudoviricetes</taxon>
        <taxon>Latrobevirus</taxon>
        <taxon>Latrobevirus FNU1</taxon>
    </lineage>
</organism>
<accession>A0A481W747</accession>
<feature type="region of interest" description="Disordered" evidence="1">
    <location>
        <begin position="310"/>
        <end position="330"/>
    </location>
</feature>